<dbReference type="EMBL" id="BAABME010001072">
    <property type="protein sequence ID" value="GAA0147377.1"/>
    <property type="molecule type" value="Genomic_DNA"/>
</dbReference>
<dbReference type="Proteomes" id="UP001454036">
    <property type="component" value="Unassembled WGS sequence"/>
</dbReference>
<accession>A0AAV3P8C0</accession>
<proteinExistence type="predicted"/>
<name>A0AAV3P8C0_LITER</name>
<keyword evidence="3" id="KW-1185">Reference proteome</keyword>
<evidence type="ECO:0000256" key="1">
    <source>
        <dbReference type="SAM" id="MobiDB-lite"/>
    </source>
</evidence>
<sequence>MSQKPSRHSRRPSQGVFLLPDDLSAPLPESGGATTKMVAQPKENNCGIPLPPPPKSLEEMSTKDSGKEQEGPASNIK</sequence>
<protein>
    <submittedName>
        <fullName evidence="2">Uncharacterized protein</fullName>
    </submittedName>
</protein>
<reference evidence="2 3" key="1">
    <citation type="submission" date="2024-01" db="EMBL/GenBank/DDBJ databases">
        <title>The complete chloroplast genome sequence of Lithospermum erythrorhizon: insights into the phylogenetic relationship among Boraginaceae species and the maternal lineages of purple gromwells.</title>
        <authorList>
            <person name="Okada T."/>
            <person name="Watanabe K."/>
        </authorList>
    </citation>
    <scope>NUCLEOTIDE SEQUENCE [LARGE SCALE GENOMIC DNA]</scope>
</reference>
<evidence type="ECO:0000313" key="3">
    <source>
        <dbReference type="Proteomes" id="UP001454036"/>
    </source>
</evidence>
<feature type="region of interest" description="Disordered" evidence="1">
    <location>
        <begin position="1"/>
        <end position="77"/>
    </location>
</feature>
<comment type="caution">
    <text evidence="2">The sequence shown here is derived from an EMBL/GenBank/DDBJ whole genome shotgun (WGS) entry which is preliminary data.</text>
</comment>
<dbReference type="AlphaFoldDB" id="A0AAV3P8C0"/>
<organism evidence="2 3">
    <name type="scientific">Lithospermum erythrorhizon</name>
    <name type="common">Purple gromwell</name>
    <name type="synonym">Lithospermum officinale var. erythrorhizon</name>
    <dbReference type="NCBI Taxonomy" id="34254"/>
    <lineage>
        <taxon>Eukaryota</taxon>
        <taxon>Viridiplantae</taxon>
        <taxon>Streptophyta</taxon>
        <taxon>Embryophyta</taxon>
        <taxon>Tracheophyta</taxon>
        <taxon>Spermatophyta</taxon>
        <taxon>Magnoliopsida</taxon>
        <taxon>eudicotyledons</taxon>
        <taxon>Gunneridae</taxon>
        <taxon>Pentapetalae</taxon>
        <taxon>asterids</taxon>
        <taxon>lamiids</taxon>
        <taxon>Boraginales</taxon>
        <taxon>Boraginaceae</taxon>
        <taxon>Boraginoideae</taxon>
        <taxon>Lithospermeae</taxon>
        <taxon>Lithospermum</taxon>
    </lineage>
</organism>
<gene>
    <name evidence="2" type="ORF">LIER_07093</name>
</gene>
<feature type="compositionally biased region" description="Basic and acidic residues" evidence="1">
    <location>
        <begin position="56"/>
        <end position="70"/>
    </location>
</feature>
<feature type="compositionally biased region" description="Basic residues" evidence="1">
    <location>
        <begin position="1"/>
        <end position="11"/>
    </location>
</feature>
<evidence type="ECO:0000313" key="2">
    <source>
        <dbReference type="EMBL" id="GAA0147377.1"/>
    </source>
</evidence>